<evidence type="ECO:0000313" key="2">
    <source>
        <dbReference type="Proteomes" id="UP000830395"/>
    </source>
</evidence>
<evidence type="ECO:0000313" key="1">
    <source>
        <dbReference type="EMBL" id="MCJ8747512.1"/>
    </source>
</evidence>
<accession>A0ACC5ZI85</accession>
<protein>
    <submittedName>
        <fullName evidence="1">Uncharacterized protein</fullName>
    </submittedName>
</protein>
<sequence>MLSETRTSRSTALSDRGELLLGLEATHGVESEWINLQSRAESVSPSVWIIQCGRISRLIDKQEGWAVYRKSLIRWRRPSPQSPKSRS</sequence>
<dbReference type="Proteomes" id="UP000830395">
    <property type="component" value="Chromosome 25"/>
</dbReference>
<proteinExistence type="predicted"/>
<gene>
    <name evidence="1" type="ORF">PDJAM_G00154330</name>
</gene>
<dbReference type="EMBL" id="CM040999">
    <property type="protein sequence ID" value="MCJ8747512.1"/>
    <property type="molecule type" value="Genomic_DNA"/>
</dbReference>
<keyword evidence="2" id="KW-1185">Reference proteome</keyword>
<organism evidence="1 2">
    <name type="scientific">Pangasius djambal</name>
    <dbReference type="NCBI Taxonomy" id="1691987"/>
    <lineage>
        <taxon>Eukaryota</taxon>
        <taxon>Metazoa</taxon>
        <taxon>Chordata</taxon>
        <taxon>Craniata</taxon>
        <taxon>Vertebrata</taxon>
        <taxon>Euteleostomi</taxon>
        <taxon>Actinopterygii</taxon>
        <taxon>Neopterygii</taxon>
        <taxon>Teleostei</taxon>
        <taxon>Ostariophysi</taxon>
        <taxon>Siluriformes</taxon>
        <taxon>Pangasiidae</taxon>
        <taxon>Pangasius</taxon>
    </lineage>
</organism>
<name>A0ACC5ZI85_9TELE</name>
<comment type="caution">
    <text evidence="1">The sequence shown here is derived from an EMBL/GenBank/DDBJ whole genome shotgun (WGS) entry which is preliminary data.</text>
</comment>
<reference evidence="1" key="1">
    <citation type="submission" date="2020-02" db="EMBL/GenBank/DDBJ databases">
        <title>Genome sequencing of the panga catfish, Pangasius djambal.</title>
        <authorList>
            <person name="Wen M."/>
            <person name="Zahm M."/>
            <person name="Roques C."/>
            <person name="Cabau C."/>
            <person name="Klopp C."/>
            <person name="Donnadieu C."/>
            <person name="Jouanno E."/>
            <person name="Avarre J.-C."/>
            <person name="Campet M."/>
            <person name="Ha T."/>
            <person name="Dugue R."/>
            <person name="Lampietro C."/>
            <person name="Louis A."/>
            <person name="Herpin A."/>
            <person name="Echchiki A."/>
            <person name="Berthelot C."/>
            <person name="Parey E."/>
            <person name="Roest-Crollius H."/>
            <person name="Braasch I."/>
            <person name="Postlethwait J.H."/>
            <person name="Bobe J."/>
            <person name="Montfort J."/>
            <person name="Bouchez O."/>
            <person name="Begum T."/>
            <person name="Schartl M."/>
            <person name="Gustiano R."/>
            <person name="Guiguen Y."/>
        </authorList>
    </citation>
    <scope>NUCLEOTIDE SEQUENCE</scope>
    <source>
        <strain evidence="1">Pdj_M5554</strain>
    </source>
</reference>